<feature type="region of interest" description="Disordered" evidence="1">
    <location>
        <begin position="245"/>
        <end position="308"/>
    </location>
</feature>
<proteinExistence type="predicted"/>
<dbReference type="Gene3D" id="1.25.40.10">
    <property type="entry name" value="Tetratricopeptide repeat domain"/>
    <property type="match status" value="1"/>
</dbReference>
<dbReference type="EMBL" id="KV424016">
    <property type="protein sequence ID" value="KZT54322.1"/>
    <property type="molecule type" value="Genomic_DNA"/>
</dbReference>
<gene>
    <name evidence="2" type="ORF">CALCODRAFT_499941</name>
</gene>
<protein>
    <submittedName>
        <fullName evidence="2">Uncharacterized protein</fullName>
    </submittedName>
</protein>
<evidence type="ECO:0000256" key="1">
    <source>
        <dbReference type="SAM" id="MobiDB-lite"/>
    </source>
</evidence>
<reference evidence="2 3" key="1">
    <citation type="journal article" date="2016" name="Mol. Biol. Evol.">
        <title>Comparative Genomics of Early-Diverging Mushroom-Forming Fungi Provides Insights into the Origins of Lignocellulose Decay Capabilities.</title>
        <authorList>
            <person name="Nagy L.G."/>
            <person name="Riley R."/>
            <person name="Tritt A."/>
            <person name="Adam C."/>
            <person name="Daum C."/>
            <person name="Floudas D."/>
            <person name="Sun H."/>
            <person name="Yadav J.S."/>
            <person name="Pangilinan J."/>
            <person name="Larsson K.H."/>
            <person name="Matsuura K."/>
            <person name="Barry K."/>
            <person name="Labutti K."/>
            <person name="Kuo R."/>
            <person name="Ohm R.A."/>
            <person name="Bhattacharya S.S."/>
            <person name="Shirouzu T."/>
            <person name="Yoshinaga Y."/>
            <person name="Martin F.M."/>
            <person name="Grigoriev I.V."/>
            <person name="Hibbett D.S."/>
        </authorList>
    </citation>
    <scope>NUCLEOTIDE SEQUENCE [LARGE SCALE GENOMIC DNA]</scope>
    <source>
        <strain evidence="2 3">HHB12733</strain>
    </source>
</reference>
<evidence type="ECO:0000313" key="3">
    <source>
        <dbReference type="Proteomes" id="UP000076842"/>
    </source>
</evidence>
<organism evidence="2 3">
    <name type="scientific">Calocera cornea HHB12733</name>
    <dbReference type="NCBI Taxonomy" id="1353952"/>
    <lineage>
        <taxon>Eukaryota</taxon>
        <taxon>Fungi</taxon>
        <taxon>Dikarya</taxon>
        <taxon>Basidiomycota</taxon>
        <taxon>Agaricomycotina</taxon>
        <taxon>Dacrymycetes</taxon>
        <taxon>Dacrymycetales</taxon>
        <taxon>Dacrymycetaceae</taxon>
        <taxon>Calocera</taxon>
    </lineage>
</organism>
<dbReference type="SUPFAM" id="SSF48452">
    <property type="entry name" value="TPR-like"/>
    <property type="match status" value="1"/>
</dbReference>
<feature type="non-terminal residue" evidence="2">
    <location>
        <position position="352"/>
    </location>
</feature>
<dbReference type="InterPro" id="IPR011990">
    <property type="entry name" value="TPR-like_helical_dom_sf"/>
</dbReference>
<dbReference type="InParanoid" id="A0A165E8J4"/>
<sequence>MLGISHSLQHKFVDALQAHTAAAEGFESMGDLAEAALSRRQTAQICASMGRSLEALEIISDVIVTYDSLGEKLRCAGCLLELGAWLEALGRFEEALQQYHVALQICKDLDLEQGIALFKCGASGALMKLAFRDISNPDYDAAELAGQLLTESLAVFDRVEQMDPMLNMMTSPNPMGMSLAELRAALKRDSAALWMLPGRSVENSLKLVEGALTIFTESANQLEIAACKFMRACLLMIPFEEGSQQPLERPVPELEGPVPALDGLDPPPEDSSNPTLEGSGPEPVGSDAAPEGTDSTPDGWELVPAGSDPARDATEAMAVAYQLLHEVEVPEGSFILKARLSSLLVAVENIVD</sequence>
<dbReference type="OrthoDB" id="10536223at2759"/>
<dbReference type="STRING" id="1353952.A0A165E8J4"/>
<dbReference type="AlphaFoldDB" id="A0A165E8J4"/>
<keyword evidence="3" id="KW-1185">Reference proteome</keyword>
<evidence type="ECO:0000313" key="2">
    <source>
        <dbReference type="EMBL" id="KZT54322.1"/>
    </source>
</evidence>
<name>A0A165E8J4_9BASI</name>
<accession>A0A165E8J4</accession>
<dbReference type="Proteomes" id="UP000076842">
    <property type="component" value="Unassembled WGS sequence"/>
</dbReference>